<dbReference type="InterPro" id="IPR006143">
    <property type="entry name" value="RND_pump_MFP"/>
</dbReference>
<organism evidence="11 12">
    <name type="scientific">Methylobacterium symbioticum</name>
    <dbReference type="NCBI Taxonomy" id="2584084"/>
    <lineage>
        <taxon>Bacteria</taxon>
        <taxon>Pseudomonadati</taxon>
        <taxon>Pseudomonadota</taxon>
        <taxon>Alphaproteobacteria</taxon>
        <taxon>Hyphomicrobiales</taxon>
        <taxon>Methylobacteriaceae</taxon>
        <taxon>Methylobacterium</taxon>
    </lineage>
</organism>
<dbReference type="GO" id="GO:0015679">
    <property type="term" value="P:plasma membrane copper ion transport"/>
    <property type="evidence" value="ECO:0007669"/>
    <property type="project" value="TreeGrafter"/>
</dbReference>
<keyword evidence="2" id="KW-0813">Transport</keyword>
<comment type="function">
    <text evidence="5">CzcA and CzcB together would act in zinc efflux nearly as effectively as the complete czc efflux system (CzcABC). The CzcB protein is thought to funnel zinc cations to the CzcA transport protein.</text>
</comment>
<evidence type="ECO:0000256" key="4">
    <source>
        <dbReference type="ARBA" id="ARBA00043263"/>
    </source>
</evidence>
<feature type="domain" description="CzcB-like alpha-helical hairpin" evidence="7">
    <location>
        <begin position="169"/>
        <end position="228"/>
    </location>
</feature>
<feature type="domain" description="CusB-like beta-barrel" evidence="8">
    <location>
        <begin position="293"/>
        <end position="368"/>
    </location>
</feature>
<dbReference type="Pfam" id="PF25973">
    <property type="entry name" value="BSH_CzcB"/>
    <property type="match status" value="1"/>
</dbReference>
<keyword evidence="12" id="KW-1185">Reference proteome</keyword>
<protein>
    <submittedName>
        <fullName evidence="11">Cobalt-zinc-cadmium resistance protein CzcB</fullName>
    </submittedName>
</protein>
<comment type="similarity">
    <text evidence="1">Belongs to the membrane fusion protein (MFP) (TC 8.A.1) family.</text>
</comment>
<dbReference type="SUPFAM" id="SSF111369">
    <property type="entry name" value="HlyD-like secretion proteins"/>
    <property type="match status" value="1"/>
</dbReference>
<dbReference type="AlphaFoldDB" id="A0A509EKH9"/>
<dbReference type="FunFam" id="2.40.30.170:FF:000010">
    <property type="entry name" value="Efflux RND transporter periplasmic adaptor subunit"/>
    <property type="match status" value="1"/>
</dbReference>
<dbReference type="InterPro" id="IPR058792">
    <property type="entry name" value="Beta-barrel_RND_2"/>
</dbReference>
<proteinExistence type="inferred from homology"/>
<dbReference type="PANTHER" id="PTHR30097:SF4">
    <property type="entry name" value="SLR6042 PROTEIN"/>
    <property type="match status" value="1"/>
</dbReference>
<dbReference type="InterPro" id="IPR051909">
    <property type="entry name" value="MFP_Cation_Efflux"/>
</dbReference>
<dbReference type="InterPro" id="IPR058647">
    <property type="entry name" value="BSH_CzcB-like"/>
</dbReference>
<dbReference type="GO" id="GO:0016020">
    <property type="term" value="C:membrane"/>
    <property type="evidence" value="ECO:0007669"/>
    <property type="project" value="InterPro"/>
</dbReference>
<dbReference type="PANTHER" id="PTHR30097">
    <property type="entry name" value="CATION EFFLUX SYSTEM PROTEIN CUSB"/>
    <property type="match status" value="1"/>
</dbReference>
<keyword evidence="4" id="KW-0105">Cadmium resistance</keyword>
<dbReference type="GO" id="GO:0046686">
    <property type="term" value="P:response to cadmium ion"/>
    <property type="evidence" value="ECO:0007669"/>
    <property type="project" value="UniProtKB-KW"/>
</dbReference>
<dbReference type="EMBL" id="CABFPH010000173">
    <property type="protein sequence ID" value="VUD74916.1"/>
    <property type="molecule type" value="Genomic_DNA"/>
</dbReference>
<dbReference type="GO" id="GO:0046914">
    <property type="term" value="F:transition metal ion binding"/>
    <property type="evidence" value="ECO:0007669"/>
    <property type="project" value="TreeGrafter"/>
</dbReference>
<evidence type="ECO:0000256" key="6">
    <source>
        <dbReference type="SAM" id="MobiDB-lite"/>
    </source>
</evidence>
<evidence type="ECO:0000313" key="12">
    <source>
        <dbReference type="Proteomes" id="UP000410984"/>
    </source>
</evidence>
<evidence type="ECO:0000256" key="2">
    <source>
        <dbReference type="ARBA" id="ARBA00022448"/>
    </source>
</evidence>
<reference evidence="11 12" key="1">
    <citation type="submission" date="2019-06" db="EMBL/GenBank/DDBJ databases">
        <authorList>
            <person name="Rodrigo-Torres L."/>
            <person name="Arahal R. D."/>
            <person name="Lucena T."/>
        </authorList>
    </citation>
    <scope>NUCLEOTIDE SEQUENCE [LARGE SCALE GENOMIC DNA]</scope>
    <source>
        <strain evidence="11 12">SB0023/3</strain>
    </source>
</reference>
<evidence type="ECO:0000313" key="11">
    <source>
        <dbReference type="EMBL" id="VUD74916.1"/>
    </source>
</evidence>
<sequence>MRILLSVVILATGIAIGGAVPRVSEFVQDALASVGVPRIHPAPAAGQPSSETDVPEPAGEHPRPRGAKPETGPATAKHPHGEGGGEAEPTVIKMQPEQVSGQDITVVTVEGGTLARHLLVPGTIAPDADRIARVPARVVGIVAEMRKRLGEEVVKGEVVAVLDSREVADAKSEYLTASVKAELEKTNFDRQQALWEKRISAESAFLNAKAVYSEAQLRVDLARQKLSALGLNAAEVASAAKRDETTPNTSTLRRYELRSPLSGRVVERKVDLGTDVGGQGDPDDLYTVADLSTVWIELAVPTTELAKVKEGARVLVTPSQGDADKQAEGKVIFVSPILNPDTRSARVIVGLPNRDMAWRPGTFVTAEVEVGQDAVKVRVPKAAIQTVAGEKVVFVRTATGFEKREIELGRSDDDAYEVVSGLRPGDEIAVANSFLLKAELGKAATGDND</sequence>
<feature type="region of interest" description="Disordered" evidence="6">
    <location>
        <begin position="38"/>
        <end position="88"/>
    </location>
</feature>
<dbReference type="Proteomes" id="UP000410984">
    <property type="component" value="Unassembled WGS sequence"/>
</dbReference>
<dbReference type="Pfam" id="PF25975">
    <property type="entry name" value="CzcB_C"/>
    <property type="match status" value="1"/>
</dbReference>
<dbReference type="GO" id="GO:0030288">
    <property type="term" value="C:outer membrane-bounded periplasmic space"/>
    <property type="evidence" value="ECO:0007669"/>
    <property type="project" value="TreeGrafter"/>
</dbReference>
<evidence type="ECO:0000259" key="7">
    <source>
        <dbReference type="Pfam" id="PF25893"/>
    </source>
</evidence>
<dbReference type="Gene3D" id="1.10.287.470">
    <property type="entry name" value="Helix hairpin bin"/>
    <property type="match status" value="1"/>
</dbReference>
<dbReference type="InterPro" id="IPR058648">
    <property type="entry name" value="HH_CzcB-like"/>
</dbReference>
<evidence type="ECO:0000259" key="10">
    <source>
        <dbReference type="Pfam" id="PF25975"/>
    </source>
</evidence>
<dbReference type="FunFam" id="2.40.420.20:FF:000006">
    <property type="entry name" value="RND family efflux transporter MFP subunit"/>
    <property type="match status" value="1"/>
</dbReference>
<evidence type="ECO:0000256" key="3">
    <source>
        <dbReference type="ARBA" id="ARBA00022833"/>
    </source>
</evidence>
<gene>
    <name evidence="11" type="primary">czcB_8</name>
    <name evidence="11" type="ORF">MET9862_05550</name>
</gene>
<evidence type="ECO:0000259" key="8">
    <source>
        <dbReference type="Pfam" id="PF25954"/>
    </source>
</evidence>
<keyword evidence="3" id="KW-0862">Zinc</keyword>
<dbReference type="OrthoDB" id="9774837at2"/>
<feature type="domain" description="CzcB-like C-terminal circularly permuted SH3-like" evidence="10">
    <location>
        <begin position="377"/>
        <end position="437"/>
    </location>
</feature>
<dbReference type="RefSeq" id="WP_012752978.1">
    <property type="nucleotide sequence ID" value="NZ_CABFPH010000173.1"/>
</dbReference>
<dbReference type="GO" id="GO:0060003">
    <property type="term" value="P:copper ion export"/>
    <property type="evidence" value="ECO:0007669"/>
    <property type="project" value="TreeGrafter"/>
</dbReference>
<accession>A0A509EKH9</accession>
<evidence type="ECO:0000256" key="1">
    <source>
        <dbReference type="ARBA" id="ARBA00009477"/>
    </source>
</evidence>
<dbReference type="Pfam" id="PF25893">
    <property type="entry name" value="HH_CzcB"/>
    <property type="match status" value="1"/>
</dbReference>
<dbReference type="Pfam" id="PF25954">
    <property type="entry name" value="Beta-barrel_RND_2"/>
    <property type="match status" value="1"/>
</dbReference>
<dbReference type="Gene3D" id="2.40.420.20">
    <property type="match status" value="1"/>
</dbReference>
<feature type="domain" description="CzcB-like barrel-sandwich hybrid" evidence="9">
    <location>
        <begin position="130"/>
        <end position="290"/>
    </location>
</feature>
<dbReference type="InterPro" id="IPR058649">
    <property type="entry name" value="CzcB_C"/>
</dbReference>
<dbReference type="GO" id="GO:0022857">
    <property type="term" value="F:transmembrane transporter activity"/>
    <property type="evidence" value="ECO:0007669"/>
    <property type="project" value="InterPro"/>
</dbReference>
<evidence type="ECO:0000256" key="5">
    <source>
        <dbReference type="ARBA" id="ARBA00058766"/>
    </source>
</evidence>
<dbReference type="Gene3D" id="2.40.30.170">
    <property type="match status" value="1"/>
</dbReference>
<dbReference type="NCBIfam" id="TIGR01730">
    <property type="entry name" value="RND_mfp"/>
    <property type="match status" value="1"/>
</dbReference>
<name>A0A509EKH9_9HYPH</name>
<evidence type="ECO:0000259" key="9">
    <source>
        <dbReference type="Pfam" id="PF25973"/>
    </source>
</evidence>